<name>A0ABQ6LTV8_9RHOB</name>
<keyword evidence="5" id="KW-0862">Zinc</keyword>
<proteinExistence type="inferred from homology"/>
<evidence type="ECO:0000313" key="8">
    <source>
        <dbReference type="EMBL" id="GMG85486.1"/>
    </source>
</evidence>
<accession>A0ABQ6LTV8</accession>
<dbReference type="InterPro" id="IPR003439">
    <property type="entry name" value="ABC_transporter-like_ATP-bd"/>
</dbReference>
<evidence type="ECO:0000256" key="4">
    <source>
        <dbReference type="ARBA" id="ARBA00022840"/>
    </source>
</evidence>
<dbReference type="CDD" id="cd03235">
    <property type="entry name" value="ABC_Metallic_Cations"/>
    <property type="match status" value="1"/>
</dbReference>
<dbReference type="SUPFAM" id="SSF52540">
    <property type="entry name" value="P-loop containing nucleoside triphosphate hydrolases"/>
    <property type="match status" value="1"/>
</dbReference>
<protein>
    <submittedName>
        <fullName evidence="8">ABC transporter ATP-binding protein</fullName>
    </submittedName>
</protein>
<dbReference type="Gene3D" id="3.40.50.300">
    <property type="entry name" value="P-loop containing nucleotide triphosphate hydrolases"/>
    <property type="match status" value="1"/>
</dbReference>
<dbReference type="InterPro" id="IPR050153">
    <property type="entry name" value="Metal_Ion_Import_ABC"/>
</dbReference>
<evidence type="ECO:0000259" key="7">
    <source>
        <dbReference type="PROSITE" id="PS50893"/>
    </source>
</evidence>
<keyword evidence="4 8" id="KW-0067">ATP-binding</keyword>
<comment type="caution">
    <text evidence="8">The sequence shown here is derived from an EMBL/GenBank/DDBJ whole genome shotgun (WGS) entry which is preliminary data.</text>
</comment>
<dbReference type="EMBL" id="BSYI01000069">
    <property type="protein sequence ID" value="GMG85486.1"/>
    <property type="molecule type" value="Genomic_DNA"/>
</dbReference>
<evidence type="ECO:0000256" key="2">
    <source>
        <dbReference type="ARBA" id="ARBA00022448"/>
    </source>
</evidence>
<comment type="similarity">
    <text evidence="1">Belongs to the ABC transporter superfamily.</text>
</comment>
<keyword evidence="9" id="KW-1185">Reference proteome</keyword>
<evidence type="ECO:0000313" key="9">
    <source>
        <dbReference type="Proteomes" id="UP001239909"/>
    </source>
</evidence>
<dbReference type="InterPro" id="IPR003593">
    <property type="entry name" value="AAA+_ATPase"/>
</dbReference>
<dbReference type="PROSITE" id="PS50893">
    <property type="entry name" value="ABC_TRANSPORTER_2"/>
    <property type="match status" value="1"/>
</dbReference>
<keyword evidence="2" id="KW-0813">Transport</keyword>
<evidence type="ECO:0000256" key="6">
    <source>
        <dbReference type="ARBA" id="ARBA00023065"/>
    </source>
</evidence>
<dbReference type="PANTHER" id="PTHR42734:SF5">
    <property type="entry name" value="IRON TRANSPORT SYSTEM ATP-BINDING PROTEIN HI_0361-RELATED"/>
    <property type="match status" value="1"/>
</dbReference>
<evidence type="ECO:0000256" key="3">
    <source>
        <dbReference type="ARBA" id="ARBA00022741"/>
    </source>
</evidence>
<dbReference type="InterPro" id="IPR027417">
    <property type="entry name" value="P-loop_NTPase"/>
</dbReference>
<dbReference type="GO" id="GO:0005524">
    <property type="term" value="F:ATP binding"/>
    <property type="evidence" value="ECO:0007669"/>
    <property type="project" value="UniProtKB-KW"/>
</dbReference>
<dbReference type="Proteomes" id="UP001239909">
    <property type="component" value="Unassembled WGS sequence"/>
</dbReference>
<evidence type="ECO:0000256" key="1">
    <source>
        <dbReference type="ARBA" id="ARBA00005417"/>
    </source>
</evidence>
<reference evidence="8 9" key="1">
    <citation type="submission" date="2023-04" db="EMBL/GenBank/DDBJ databases">
        <title>Marinoamorphus aggregata gen. nov., sp. Nov., isolate from tissue of brittle star Ophioplocus japonicus.</title>
        <authorList>
            <person name="Kawano K."/>
            <person name="Sawayama S."/>
            <person name="Nakagawa S."/>
        </authorList>
    </citation>
    <scope>NUCLEOTIDE SEQUENCE [LARGE SCALE GENOMIC DNA]</scope>
    <source>
        <strain evidence="8 9">NKW23</strain>
    </source>
</reference>
<dbReference type="PANTHER" id="PTHR42734">
    <property type="entry name" value="METAL TRANSPORT SYSTEM ATP-BINDING PROTEIN TM_0124-RELATED"/>
    <property type="match status" value="1"/>
</dbReference>
<dbReference type="SMART" id="SM00382">
    <property type="entry name" value="AAA"/>
    <property type="match status" value="1"/>
</dbReference>
<organism evidence="8 9">
    <name type="scientific">Paralimibaculum aggregatum</name>
    <dbReference type="NCBI Taxonomy" id="3036245"/>
    <lineage>
        <taxon>Bacteria</taxon>
        <taxon>Pseudomonadati</taxon>
        <taxon>Pseudomonadota</taxon>
        <taxon>Alphaproteobacteria</taxon>
        <taxon>Rhodobacterales</taxon>
        <taxon>Paracoccaceae</taxon>
        <taxon>Paralimibaculum</taxon>
    </lineage>
</organism>
<dbReference type="Pfam" id="PF00005">
    <property type="entry name" value="ABC_tran"/>
    <property type="match status" value="1"/>
</dbReference>
<evidence type="ECO:0000256" key="5">
    <source>
        <dbReference type="ARBA" id="ARBA00022906"/>
    </source>
</evidence>
<sequence length="261" mass="27971">MGRLSLGDRSPGGIMSPAFSFQGLTLGYDRTPAVRDLRAEIAEGSLTAIVGPNGAGKSTLLKGVTGILKPLGGRVCFGSADRSGIGYLPQHSEIDRSFPISVVDLVAMGLWREIGPFGRVDGARRARVAETIAAVGLTGLEARPIATLSGGQMQRTLFARLLVQDAKVVLLDEPFAAVDSGTLVYLLKIIDRWHVERRTVLAVLHDHDTVRAHFPDTLMLARDLVAHGPTPEVLTAENQFRARQMCEACAETPHTCIRGAA</sequence>
<keyword evidence="3" id="KW-0547">Nucleotide-binding</keyword>
<keyword evidence="6" id="KW-0406">Ion transport</keyword>
<keyword evidence="5" id="KW-0864">Zinc transport</keyword>
<gene>
    <name evidence="8" type="ORF">LNKW23_47080</name>
</gene>
<feature type="domain" description="ABC transporter" evidence="7">
    <location>
        <begin position="19"/>
        <end position="247"/>
    </location>
</feature>